<evidence type="ECO:0000313" key="2">
    <source>
        <dbReference type="RefSeq" id="XP_059601246.1"/>
    </source>
</evidence>
<dbReference type="KEGG" id="ang:An08g09950"/>
<proteinExistence type="predicted"/>
<evidence type="ECO:0000256" key="1">
    <source>
        <dbReference type="SAM" id="MobiDB-lite"/>
    </source>
</evidence>
<dbReference type="GeneID" id="84591817"/>
<sequence>MIPPFVSTTAVTTHEIPENLPAPSTQSQDPAWGASPMPSRGSRHFSLAAATFQPSSKWAQSWGMAILERDERDDLQICQDFLDAFTEESGWGLTSEFIAKYPELLDGMDVEVVRGPFDPQSSPAQDMFSISITTTVNP</sequence>
<dbReference type="InterPro" id="IPR021833">
    <property type="entry name" value="DUF3425"/>
</dbReference>
<dbReference type="AlphaFoldDB" id="A0AAJ8BRT3"/>
<feature type="compositionally biased region" description="Polar residues" evidence="1">
    <location>
        <begin position="1"/>
        <end position="12"/>
    </location>
</feature>
<gene>
    <name evidence="2" type="ORF">An08g09950</name>
</gene>
<name>A0AAJ8BRT3_ASPNG</name>
<dbReference type="VEuPathDB" id="FungiDB:An08g09950"/>
<protein>
    <submittedName>
        <fullName evidence="2">Uncharacterized protein</fullName>
    </submittedName>
</protein>
<organism evidence="2">
    <name type="scientific">Aspergillus niger</name>
    <dbReference type="NCBI Taxonomy" id="5061"/>
    <lineage>
        <taxon>Eukaryota</taxon>
        <taxon>Fungi</taxon>
        <taxon>Dikarya</taxon>
        <taxon>Ascomycota</taxon>
        <taxon>Pezizomycotina</taxon>
        <taxon>Eurotiomycetes</taxon>
        <taxon>Eurotiomycetidae</taxon>
        <taxon>Eurotiales</taxon>
        <taxon>Aspergillaceae</taxon>
        <taxon>Aspergillus</taxon>
        <taxon>Aspergillus subgen. Circumdati</taxon>
    </lineage>
</organism>
<dbReference type="RefSeq" id="XP_059601246.1">
    <property type="nucleotide sequence ID" value="XM_059749341.1"/>
</dbReference>
<reference evidence="2" key="2">
    <citation type="submission" date="2025-08" db="UniProtKB">
        <authorList>
            <consortium name="RefSeq"/>
        </authorList>
    </citation>
    <scope>IDENTIFICATION</scope>
</reference>
<dbReference type="Pfam" id="PF11905">
    <property type="entry name" value="DUF3425"/>
    <property type="match status" value="1"/>
</dbReference>
<reference evidence="2" key="1">
    <citation type="submission" date="2025-02" db="EMBL/GenBank/DDBJ databases">
        <authorList>
            <consortium name="NCBI Genome Project"/>
        </authorList>
    </citation>
    <scope>NUCLEOTIDE SEQUENCE</scope>
</reference>
<feature type="region of interest" description="Disordered" evidence="1">
    <location>
        <begin position="1"/>
        <end position="44"/>
    </location>
</feature>
<accession>A0AAJ8BRT3</accession>